<keyword evidence="1" id="KW-1133">Transmembrane helix</keyword>
<keyword evidence="1" id="KW-0472">Membrane</keyword>
<evidence type="ECO:0000313" key="4">
    <source>
        <dbReference type="Proteomes" id="UP001432312"/>
    </source>
</evidence>
<dbReference type="RefSeq" id="WP_328738229.1">
    <property type="nucleotide sequence ID" value="NZ_CP108036.1"/>
</dbReference>
<evidence type="ECO:0008006" key="5">
    <source>
        <dbReference type="Google" id="ProtNLM"/>
    </source>
</evidence>
<name>A0ABZ1Q305_9ACTN</name>
<evidence type="ECO:0000313" key="3">
    <source>
        <dbReference type="EMBL" id="WUN83982.1"/>
    </source>
</evidence>
<evidence type="ECO:0000256" key="1">
    <source>
        <dbReference type="SAM" id="Phobius"/>
    </source>
</evidence>
<dbReference type="GeneID" id="95502194"/>
<keyword evidence="4" id="KW-1185">Reference proteome</keyword>
<sequence>MNTTQSPRRGMYLGLAATLILALLAGSLYVLFYGSEGSCEETRAVERMAQVSAAAPAAPTGATPVAERTNVECMDDSGDPWVAADSGYTHGLDAQSLAAHYWDTAGKEGWKAVGTRAQAPDRLRSGFGMCFQKEVAGQPALLRVGADGPKEYVVTVESALDGSTIAC</sequence>
<organism evidence="2 4">
    <name type="scientific">Streptomyces erythrochromogenes</name>
    <dbReference type="NCBI Taxonomy" id="285574"/>
    <lineage>
        <taxon>Bacteria</taxon>
        <taxon>Bacillati</taxon>
        <taxon>Actinomycetota</taxon>
        <taxon>Actinomycetes</taxon>
        <taxon>Kitasatosporales</taxon>
        <taxon>Streptomycetaceae</taxon>
        <taxon>Streptomyces</taxon>
    </lineage>
</organism>
<evidence type="ECO:0000313" key="2">
    <source>
        <dbReference type="EMBL" id="WUN77051.1"/>
    </source>
</evidence>
<feature type="transmembrane region" description="Helical" evidence="1">
    <location>
        <begin position="12"/>
        <end position="33"/>
    </location>
</feature>
<accession>A0ABZ1Q305</accession>
<keyword evidence="1" id="KW-0812">Transmembrane</keyword>
<dbReference type="EMBL" id="CP108036">
    <property type="protein sequence ID" value="WUN77051.1"/>
    <property type="molecule type" value="Genomic_DNA"/>
</dbReference>
<dbReference type="Proteomes" id="UP001432312">
    <property type="component" value="Chromosome"/>
</dbReference>
<dbReference type="EMBL" id="CP108036">
    <property type="protein sequence ID" value="WUN83982.1"/>
    <property type="molecule type" value="Genomic_DNA"/>
</dbReference>
<protein>
    <recommendedName>
        <fullName evidence="5">Secreted protein</fullName>
    </recommendedName>
</protein>
<proteinExistence type="predicted"/>
<gene>
    <name evidence="2" type="ORF">OHA91_00145</name>
    <name evidence="3" type="ORF">OHA91_39110</name>
</gene>
<reference evidence="2" key="1">
    <citation type="submission" date="2022-10" db="EMBL/GenBank/DDBJ databases">
        <title>The complete genomes of actinobacterial strains from the NBC collection.</title>
        <authorList>
            <person name="Joergensen T.S."/>
            <person name="Alvarez Arevalo M."/>
            <person name="Sterndorff E.B."/>
            <person name="Faurdal D."/>
            <person name="Vuksanovic O."/>
            <person name="Mourched A.-S."/>
            <person name="Charusanti P."/>
            <person name="Shaw S."/>
            <person name="Blin K."/>
            <person name="Weber T."/>
        </authorList>
    </citation>
    <scope>NUCLEOTIDE SEQUENCE</scope>
    <source>
        <strain evidence="2">NBC_00303</strain>
    </source>
</reference>